<dbReference type="AlphaFoldDB" id="A0A8J9RR68"/>
<evidence type="ECO:0000256" key="2">
    <source>
        <dbReference type="ARBA" id="ARBA00022722"/>
    </source>
</evidence>
<keyword evidence="7" id="KW-1185">Reference proteome</keyword>
<dbReference type="InterPro" id="IPR006350">
    <property type="entry name" value="Intron_endoG1"/>
</dbReference>
<dbReference type="Proteomes" id="UP000827284">
    <property type="component" value="Mitochondrion MT"/>
</dbReference>
<evidence type="ECO:0000259" key="5">
    <source>
        <dbReference type="PROSITE" id="PS50164"/>
    </source>
</evidence>
<keyword evidence="4" id="KW-0378">Hydrolase</keyword>
<dbReference type="SUPFAM" id="SSF82771">
    <property type="entry name" value="GIY-YIG endonuclease"/>
    <property type="match status" value="1"/>
</dbReference>
<dbReference type="InterPro" id="IPR000305">
    <property type="entry name" value="GIY-YIG_endonuc"/>
</dbReference>
<dbReference type="Pfam" id="PF07460">
    <property type="entry name" value="NUMOD3"/>
    <property type="match status" value="2"/>
</dbReference>
<dbReference type="SMART" id="SM00496">
    <property type="entry name" value="IENR2"/>
    <property type="match status" value="4"/>
</dbReference>
<organism evidence="6 7">
    <name type="scientific">Entomortierella parvispora</name>
    <dbReference type="NCBI Taxonomy" id="205924"/>
    <lineage>
        <taxon>Eukaryota</taxon>
        <taxon>Fungi</taxon>
        <taxon>Fungi incertae sedis</taxon>
        <taxon>Mucoromycota</taxon>
        <taxon>Mortierellomycotina</taxon>
        <taxon>Mortierellomycetes</taxon>
        <taxon>Mortierellales</taxon>
        <taxon>Mortierellaceae</taxon>
        <taxon>Entomortierella</taxon>
    </lineage>
</organism>
<evidence type="ECO:0000313" key="7">
    <source>
        <dbReference type="Proteomes" id="UP000827284"/>
    </source>
</evidence>
<dbReference type="Gene3D" id="3.40.1440.10">
    <property type="entry name" value="GIY-YIG endonuclease"/>
    <property type="match status" value="1"/>
</dbReference>
<comment type="similarity">
    <text evidence="1">To endonucleases of group I introns of fungi and phage.</text>
</comment>
<dbReference type="InterPro" id="IPR003611">
    <property type="entry name" value="NUMOD3"/>
</dbReference>
<keyword evidence="6" id="KW-0496">Mitochondrion</keyword>
<dbReference type="SMART" id="SM00497">
    <property type="entry name" value="IENR1"/>
    <property type="match status" value="1"/>
</dbReference>
<dbReference type="PROSITE" id="PS50164">
    <property type="entry name" value="GIY_YIG"/>
    <property type="match status" value="1"/>
</dbReference>
<protein>
    <recommendedName>
        <fullName evidence="5">GIY-YIG domain-containing protein</fullName>
    </recommendedName>
</protein>
<dbReference type="SMART" id="SM00465">
    <property type="entry name" value="GIYc"/>
    <property type="match status" value="1"/>
</dbReference>
<dbReference type="SUPFAM" id="SSF64496">
    <property type="entry name" value="DNA-binding domain of intron-encoded endonucleases"/>
    <property type="match status" value="2"/>
</dbReference>
<proteinExistence type="predicted"/>
<gene>
    <name evidence="6" type="primary">orf245</name>
    <name evidence="6" type="ORF">EMPS_mp25</name>
</gene>
<geneLocation type="mitochondrion" evidence="6"/>
<dbReference type="Pfam" id="PF07453">
    <property type="entry name" value="NUMOD1"/>
    <property type="match status" value="1"/>
</dbReference>
<evidence type="ECO:0000256" key="1">
    <source>
        <dbReference type="ARBA" id="ARBA00010045"/>
    </source>
</evidence>
<reference evidence="6 7" key="1">
    <citation type="submission" date="2021-11" db="EMBL/GenBank/DDBJ databases">
        <title>Circularized mitochondrial genome sequence of Mortierella parvispora strain E1425, a Mucormycotic fungus associated with Burkholderiaceae-related endosymbiotic bacteria.</title>
        <authorList>
            <person name="Herlambang A."/>
            <person name="Guo Y."/>
            <person name="Takashima Y."/>
            <person name="Narisawa K."/>
            <person name="Ohta H."/>
            <person name="Nishizawa T."/>
        </authorList>
    </citation>
    <scope>NUCLEOTIDE SEQUENCE [LARGE SCALE GENOMIC DNA]</scope>
    <source>
        <strain evidence="6 7">E1425</strain>
    </source>
</reference>
<keyword evidence="3" id="KW-0255">Endonuclease</keyword>
<dbReference type="Pfam" id="PF01541">
    <property type="entry name" value="GIY-YIG"/>
    <property type="match status" value="1"/>
</dbReference>
<name>A0A8J9RR68_9FUNG</name>
<dbReference type="GO" id="GO:0016787">
    <property type="term" value="F:hydrolase activity"/>
    <property type="evidence" value="ECO:0007669"/>
    <property type="project" value="UniProtKB-KW"/>
</dbReference>
<sequence length="245" mass="28054">MWEHKDTGKFYIGSSINLSNRLRDYYKVSIISNKNKGNSYIYNAILQHGYSNFSVSILEYIDVSNLSRFDARKLILEIEQKHIDNLKPSYNLLKTAGSPLGHKQSEESKLIRSIKMTGEANPMYKVSIKDLPRGMLGLIHTEESKAKISESRKGQKRSEETNAKFKGENNVMYGRNHLAESKLKMSMAKGTTIYVYTLDKSNLINTFPSANKAAEYFNRSIQTILNYSISDKIFKENFILSRVIL</sequence>
<dbReference type="EMBL" id="LC659289">
    <property type="protein sequence ID" value="BDC33838.1"/>
    <property type="molecule type" value="Genomic_DNA"/>
</dbReference>
<dbReference type="NCBIfam" id="TIGR01453">
    <property type="entry name" value="grpIintron_endo"/>
    <property type="match status" value="1"/>
</dbReference>
<dbReference type="OrthoDB" id="5381460at2759"/>
<evidence type="ECO:0000256" key="3">
    <source>
        <dbReference type="ARBA" id="ARBA00022759"/>
    </source>
</evidence>
<accession>A0A8J9RR68</accession>
<dbReference type="InterPro" id="IPR010896">
    <property type="entry name" value="NUMOD1"/>
</dbReference>
<feature type="domain" description="GIY-YIG" evidence="5">
    <location>
        <begin position="1"/>
        <end position="92"/>
    </location>
</feature>
<dbReference type="InterPro" id="IPR035901">
    <property type="entry name" value="GIY-YIG_endonuc_sf"/>
</dbReference>
<dbReference type="GO" id="GO:0003677">
    <property type="term" value="F:DNA binding"/>
    <property type="evidence" value="ECO:0007669"/>
    <property type="project" value="InterPro"/>
</dbReference>
<dbReference type="CDD" id="cd10445">
    <property type="entry name" value="GIY-YIG_bI1_like"/>
    <property type="match status" value="1"/>
</dbReference>
<dbReference type="GO" id="GO:0004519">
    <property type="term" value="F:endonuclease activity"/>
    <property type="evidence" value="ECO:0007669"/>
    <property type="project" value="UniProtKB-KW"/>
</dbReference>
<evidence type="ECO:0000313" key="6">
    <source>
        <dbReference type="EMBL" id="BDC33838.1"/>
    </source>
</evidence>
<evidence type="ECO:0000256" key="4">
    <source>
        <dbReference type="ARBA" id="ARBA00022801"/>
    </source>
</evidence>
<keyword evidence="2" id="KW-0540">Nuclease</keyword>
<dbReference type="InterPro" id="IPR003647">
    <property type="entry name" value="Intron_nuc_1_rpt"/>
</dbReference>